<dbReference type="PROSITE" id="PS50893">
    <property type="entry name" value="ABC_TRANSPORTER_2"/>
    <property type="match status" value="1"/>
</dbReference>
<dbReference type="RefSeq" id="WP_067023550.1">
    <property type="nucleotide sequence ID" value="NZ_CP038256.1"/>
</dbReference>
<proteinExistence type="predicted"/>
<dbReference type="GO" id="GO:0016887">
    <property type="term" value="F:ATP hydrolysis activity"/>
    <property type="evidence" value="ECO:0007669"/>
    <property type="project" value="InterPro"/>
</dbReference>
<evidence type="ECO:0000313" key="10">
    <source>
        <dbReference type="Proteomes" id="UP000093355"/>
    </source>
</evidence>
<keyword evidence="7" id="KW-0472">Membrane</keyword>
<evidence type="ECO:0000313" key="9">
    <source>
        <dbReference type="EMBL" id="OCG75202.1"/>
    </source>
</evidence>
<keyword evidence="5" id="KW-0067">ATP-binding</keyword>
<keyword evidence="6" id="KW-1278">Translocase</keyword>
<dbReference type="SMART" id="SM00382">
    <property type="entry name" value="AAA"/>
    <property type="match status" value="1"/>
</dbReference>
<evidence type="ECO:0000256" key="1">
    <source>
        <dbReference type="ARBA" id="ARBA00022448"/>
    </source>
</evidence>
<keyword evidence="1" id="KW-0813">Transport</keyword>
<evidence type="ECO:0000256" key="3">
    <source>
        <dbReference type="ARBA" id="ARBA00022519"/>
    </source>
</evidence>
<dbReference type="InterPro" id="IPR050093">
    <property type="entry name" value="ABC_SmlMolc_Importer"/>
</dbReference>
<evidence type="ECO:0000256" key="2">
    <source>
        <dbReference type="ARBA" id="ARBA00022475"/>
    </source>
</evidence>
<dbReference type="InterPro" id="IPR003593">
    <property type="entry name" value="AAA+_ATPase"/>
</dbReference>
<dbReference type="AlphaFoldDB" id="A0A1B9NF22"/>
<name>A0A1B9NF22_9MICO</name>
<dbReference type="PANTHER" id="PTHR42781:SF1">
    <property type="entry name" value="THIAMINE IMPORT ATP-BINDING PROTEIN THIQ"/>
    <property type="match status" value="1"/>
</dbReference>
<evidence type="ECO:0000256" key="6">
    <source>
        <dbReference type="ARBA" id="ARBA00022967"/>
    </source>
</evidence>
<evidence type="ECO:0000259" key="8">
    <source>
        <dbReference type="PROSITE" id="PS50893"/>
    </source>
</evidence>
<accession>A0A1B9NF22</accession>
<sequence length="393" mass="41633">MTLAIGRDENAIDAHVVVRRRGFTLDAELSVDHGEVLAVMGPSGAGKSTLLEAIAGTTRLAAGAVTFDGRVTATHRRNVRPQRRGVVLLGQDPRLFPHLNARDNVAFGLRVRGLDRAHARTEADEWLWHVGLGGSGDRLPRTLSGGQHQRVAIARALAAAPRALLLDEPLTSLDPETAGDIRAMLQTQLAAARVATIVVTHDVADAAALARRLILLEKGRITQQGAVREVLQEPATPFGATIAGLNRVLGSARDGEALVPSGQGRIRLGARWPTGAADDTAVAALFRPGAVRIERAAQETWTAALRLARDDVPEPGEWISRVVRFEATPSGARVLTSDPAVAAELSADRLAELRLAPGDPVRLSVRSHDVRIVPVRAARAGEPETSPDPAAAA</sequence>
<evidence type="ECO:0000256" key="5">
    <source>
        <dbReference type="ARBA" id="ARBA00022840"/>
    </source>
</evidence>
<dbReference type="Gene3D" id="3.40.50.300">
    <property type="entry name" value="P-loop containing nucleotide triphosphate hydrolases"/>
    <property type="match status" value="1"/>
</dbReference>
<keyword evidence="10" id="KW-1185">Reference proteome</keyword>
<feature type="domain" description="ABC transporter" evidence="8">
    <location>
        <begin position="6"/>
        <end position="243"/>
    </location>
</feature>
<evidence type="ECO:0000256" key="4">
    <source>
        <dbReference type="ARBA" id="ARBA00022741"/>
    </source>
</evidence>
<dbReference type="Pfam" id="PF00005">
    <property type="entry name" value="ABC_tran"/>
    <property type="match status" value="1"/>
</dbReference>
<dbReference type="SUPFAM" id="SSF52540">
    <property type="entry name" value="P-loop containing nucleoside triphosphate hydrolases"/>
    <property type="match status" value="1"/>
</dbReference>
<comment type="caution">
    <text evidence="9">The sequence shown here is derived from an EMBL/GenBank/DDBJ whole genome shotgun (WGS) entry which is preliminary data.</text>
</comment>
<dbReference type="STRING" id="904291.A7J15_01985"/>
<organism evidence="9 10">
    <name type="scientific">Microbacterium sediminis</name>
    <dbReference type="NCBI Taxonomy" id="904291"/>
    <lineage>
        <taxon>Bacteria</taxon>
        <taxon>Bacillati</taxon>
        <taxon>Actinomycetota</taxon>
        <taxon>Actinomycetes</taxon>
        <taxon>Micrococcales</taxon>
        <taxon>Microbacteriaceae</taxon>
        <taxon>Microbacterium</taxon>
    </lineage>
</organism>
<dbReference type="EMBL" id="LXMD01000013">
    <property type="protein sequence ID" value="OCG75202.1"/>
    <property type="molecule type" value="Genomic_DNA"/>
</dbReference>
<keyword evidence="4" id="KW-0547">Nucleotide-binding</keyword>
<dbReference type="InterPro" id="IPR003439">
    <property type="entry name" value="ABC_transporter-like_ATP-bd"/>
</dbReference>
<dbReference type="Proteomes" id="UP000093355">
    <property type="component" value="Unassembled WGS sequence"/>
</dbReference>
<gene>
    <name evidence="9" type="ORF">A7J15_01985</name>
</gene>
<keyword evidence="3" id="KW-0997">Cell inner membrane</keyword>
<reference evidence="9 10" key="1">
    <citation type="submission" date="2016-05" db="EMBL/GenBank/DDBJ databases">
        <authorList>
            <person name="Lavstsen T."/>
            <person name="Jespersen J.S."/>
        </authorList>
    </citation>
    <scope>NUCLEOTIDE SEQUENCE [LARGE SCALE GENOMIC DNA]</scope>
    <source>
        <strain evidence="9 10">YLB-01</strain>
    </source>
</reference>
<protein>
    <recommendedName>
        <fullName evidence="8">ABC transporter domain-containing protein</fullName>
    </recommendedName>
</protein>
<evidence type="ECO:0000256" key="7">
    <source>
        <dbReference type="ARBA" id="ARBA00023136"/>
    </source>
</evidence>
<dbReference type="PANTHER" id="PTHR42781">
    <property type="entry name" value="SPERMIDINE/PUTRESCINE IMPORT ATP-BINDING PROTEIN POTA"/>
    <property type="match status" value="1"/>
</dbReference>
<keyword evidence="2" id="KW-1003">Cell membrane</keyword>
<dbReference type="InterPro" id="IPR027417">
    <property type="entry name" value="P-loop_NTPase"/>
</dbReference>
<dbReference type="GO" id="GO:0005524">
    <property type="term" value="F:ATP binding"/>
    <property type="evidence" value="ECO:0007669"/>
    <property type="project" value="UniProtKB-KW"/>
</dbReference>